<organism evidence="2 3">
    <name type="scientific">Hufsiella arboris</name>
    <dbReference type="NCBI Taxonomy" id="2695275"/>
    <lineage>
        <taxon>Bacteria</taxon>
        <taxon>Pseudomonadati</taxon>
        <taxon>Bacteroidota</taxon>
        <taxon>Sphingobacteriia</taxon>
        <taxon>Sphingobacteriales</taxon>
        <taxon>Sphingobacteriaceae</taxon>
        <taxon>Hufsiella</taxon>
    </lineage>
</organism>
<keyword evidence="3" id="KW-1185">Reference proteome</keyword>
<dbReference type="Proteomes" id="UP000466586">
    <property type="component" value="Unassembled WGS sequence"/>
</dbReference>
<accession>A0A7K1YE27</accession>
<dbReference type="InterPro" id="IPR014710">
    <property type="entry name" value="RmlC-like_jellyroll"/>
</dbReference>
<dbReference type="RefSeq" id="WP_160846010.1">
    <property type="nucleotide sequence ID" value="NZ_WVHT01000010.1"/>
</dbReference>
<dbReference type="InterPro" id="IPR011051">
    <property type="entry name" value="RmlC_Cupin_sf"/>
</dbReference>
<dbReference type="Pfam" id="PF05523">
    <property type="entry name" value="FdtA"/>
    <property type="match status" value="1"/>
</dbReference>
<proteinExistence type="predicted"/>
<comment type="caution">
    <text evidence="2">The sequence shown here is derived from an EMBL/GenBank/DDBJ whole genome shotgun (WGS) entry which is preliminary data.</text>
</comment>
<dbReference type="AlphaFoldDB" id="A0A7K1YE27"/>
<feature type="domain" description="Sugar 3,4-ketoisomerase QdtA cupin" evidence="1">
    <location>
        <begin position="6"/>
        <end position="131"/>
    </location>
</feature>
<protein>
    <submittedName>
        <fullName evidence="2">WxcM-like domain-containing protein</fullName>
    </submittedName>
</protein>
<sequence length="136" mass="15660">MSQPYLIQFESIGSSELGFISVGQEFENIPFSIKRTYWTYYTPQSIKRGGHANIDKELVLVAVSGNIRITTELIDGSRAEFKLESPDVGLYLPKLCWHTMQYSHSAVQLVIASNEYDEADYIRDYNQFINYFAIEK</sequence>
<evidence type="ECO:0000313" key="2">
    <source>
        <dbReference type="EMBL" id="MXV52832.1"/>
    </source>
</evidence>
<evidence type="ECO:0000259" key="1">
    <source>
        <dbReference type="Pfam" id="PF05523"/>
    </source>
</evidence>
<dbReference type="SUPFAM" id="SSF51182">
    <property type="entry name" value="RmlC-like cupins"/>
    <property type="match status" value="1"/>
</dbReference>
<dbReference type="InterPro" id="IPR008894">
    <property type="entry name" value="QdtA_cupin_dom"/>
</dbReference>
<dbReference type="Gene3D" id="2.60.120.10">
    <property type="entry name" value="Jelly Rolls"/>
    <property type="match status" value="1"/>
</dbReference>
<evidence type="ECO:0000313" key="3">
    <source>
        <dbReference type="Proteomes" id="UP000466586"/>
    </source>
</evidence>
<reference evidence="2 3" key="1">
    <citation type="submission" date="2019-11" db="EMBL/GenBank/DDBJ databases">
        <title>Pedobacter sp. HMF7647 Genome sequencing and assembly.</title>
        <authorList>
            <person name="Kang H."/>
            <person name="Kim H."/>
            <person name="Joh K."/>
        </authorList>
    </citation>
    <scope>NUCLEOTIDE SEQUENCE [LARGE SCALE GENOMIC DNA]</scope>
    <source>
        <strain evidence="2 3">HMF7647</strain>
    </source>
</reference>
<dbReference type="CDD" id="cd20292">
    <property type="entry name" value="cupin_QdtA-like"/>
    <property type="match status" value="1"/>
</dbReference>
<dbReference type="EMBL" id="WVHT01000010">
    <property type="protein sequence ID" value="MXV52832.1"/>
    <property type="molecule type" value="Genomic_DNA"/>
</dbReference>
<name>A0A7K1YE27_9SPHI</name>
<gene>
    <name evidence="2" type="ORF">GS399_17810</name>
</gene>